<gene>
    <name evidence="4" type="ORF">Atai01_35330</name>
</gene>
<organism evidence="4 5">
    <name type="scientific">Amycolatopsis taiwanensis</name>
    <dbReference type="NCBI Taxonomy" id="342230"/>
    <lineage>
        <taxon>Bacteria</taxon>
        <taxon>Bacillati</taxon>
        <taxon>Actinomycetota</taxon>
        <taxon>Actinomycetes</taxon>
        <taxon>Pseudonocardiales</taxon>
        <taxon>Pseudonocardiaceae</taxon>
        <taxon>Amycolatopsis</taxon>
    </lineage>
</organism>
<dbReference type="CDD" id="cd04301">
    <property type="entry name" value="NAT_SF"/>
    <property type="match status" value="1"/>
</dbReference>
<dbReference type="InterPro" id="IPR016181">
    <property type="entry name" value="Acyl_CoA_acyltransferase"/>
</dbReference>
<dbReference type="PANTHER" id="PTHR43877:SF2">
    <property type="entry name" value="AMINOALKYLPHOSPHONATE N-ACETYLTRANSFERASE-RELATED"/>
    <property type="match status" value="1"/>
</dbReference>
<dbReference type="PANTHER" id="PTHR43877">
    <property type="entry name" value="AMINOALKYLPHOSPHONATE N-ACETYLTRANSFERASE-RELATED-RELATED"/>
    <property type="match status" value="1"/>
</dbReference>
<accession>A0A9W6R0I1</accession>
<comment type="caution">
    <text evidence="4">The sequence shown here is derived from an EMBL/GenBank/DDBJ whole genome shotgun (WGS) entry which is preliminary data.</text>
</comment>
<sequence>MIDIRRAQQDDVAAIVRLIADDQLGAKRESLDDLRPYLDAFASIDADPNQLLAVLDDGGEVIGTLQITFIPGLSRRGATRALVEAVRVRADRRGGGLGATLMKWAINEARGRGCALVQLTSDSSRVDAHRFYERLGFQQTHAGFKLPL</sequence>
<evidence type="ECO:0000313" key="5">
    <source>
        <dbReference type="Proteomes" id="UP001165136"/>
    </source>
</evidence>
<dbReference type="Pfam" id="PF00583">
    <property type="entry name" value="Acetyltransf_1"/>
    <property type="match status" value="1"/>
</dbReference>
<evidence type="ECO:0000256" key="1">
    <source>
        <dbReference type="ARBA" id="ARBA00022679"/>
    </source>
</evidence>
<evidence type="ECO:0000256" key="2">
    <source>
        <dbReference type="ARBA" id="ARBA00023315"/>
    </source>
</evidence>
<dbReference type="InterPro" id="IPR000182">
    <property type="entry name" value="GNAT_dom"/>
</dbReference>
<dbReference type="SUPFAM" id="SSF55729">
    <property type="entry name" value="Acyl-CoA N-acyltransferases (Nat)"/>
    <property type="match status" value="1"/>
</dbReference>
<evidence type="ECO:0000313" key="4">
    <source>
        <dbReference type="EMBL" id="GLY66914.1"/>
    </source>
</evidence>
<evidence type="ECO:0000259" key="3">
    <source>
        <dbReference type="PROSITE" id="PS51186"/>
    </source>
</evidence>
<dbReference type="Proteomes" id="UP001165136">
    <property type="component" value="Unassembled WGS sequence"/>
</dbReference>
<keyword evidence="2" id="KW-0012">Acyltransferase</keyword>
<proteinExistence type="predicted"/>
<name>A0A9W6R0I1_9PSEU</name>
<dbReference type="GO" id="GO:0016747">
    <property type="term" value="F:acyltransferase activity, transferring groups other than amino-acyl groups"/>
    <property type="evidence" value="ECO:0007669"/>
    <property type="project" value="InterPro"/>
</dbReference>
<dbReference type="AlphaFoldDB" id="A0A9W6R0I1"/>
<feature type="domain" description="N-acetyltransferase" evidence="3">
    <location>
        <begin position="2"/>
        <end position="148"/>
    </location>
</feature>
<dbReference type="PROSITE" id="PS51186">
    <property type="entry name" value="GNAT"/>
    <property type="match status" value="1"/>
</dbReference>
<keyword evidence="5" id="KW-1185">Reference proteome</keyword>
<reference evidence="4" key="1">
    <citation type="submission" date="2023-03" db="EMBL/GenBank/DDBJ databases">
        <title>Amycolatopsis taiwanensis NBRC 103393.</title>
        <authorList>
            <person name="Ichikawa N."/>
            <person name="Sato H."/>
            <person name="Tonouchi N."/>
        </authorList>
    </citation>
    <scope>NUCLEOTIDE SEQUENCE</scope>
    <source>
        <strain evidence="4">NBRC 103393</strain>
    </source>
</reference>
<dbReference type="EMBL" id="BSTI01000007">
    <property type="protein sequence ID" value="GLY66914.1"/>
    <property type="molecule type" value="Genomic_DNA"/>
</dbReference>
<dbReference type="RefSeq" id="WP_027946217.1">
    <property type="nucleotide sequence ID" value="NZ_BSTI01000007.1"/>
</dbReference>
<protein>
    <submittedName>
        <fullName evidence="4">N-acetyltransferase</fullName>
    </submittedName>
</protein>
<dbReference type="InterPro" id="IPR050832">
    <property type="entry name" value="Bact_Acetyltransf"/>
</dbReference>
<dbReference type="Gene3D" id="3.40.630.30">
    <property type="match status" value="1"/>
</dbReference>
<keyword evidence="1" id="KW-0808">Transferase</keyword>